<dbReference type="Proteomes" id="UP000230750">
    <property type="component" value="Unassembled WGS sequence"/>
</dbReference>
<dbReference type="Gene3D" id="2.60.40.10">
    <property type="entry name" value="Immunoglobulins"/>
    <property type="match status" value="1"/>
</dbReference>
<dbReference type="OrthoDB" id="5983315at2759"/>
<dbReference type="EMBL" id="MRZV01001036">
    <property type="protein sequence ID" value="PIK41260.1"/>
    <property type="molecule type" value="Genomic_DNA"/>
</dbReference>
<dbReference type="AlphaFoldDB" id="A0A2G8JZU3"/>
<comment type="caution">
    <text evidence="1">The sequence shown here is derived from an EMBL/GenBank/DDBJ whole genome shotgun (WGS) entry which is preliminary data.</text>
</comment>
<gene>
    <name evidence="1" type="ORF">BSL78_21899</name>
</gene>
<proteinExistence type="predicted"/>
<evidence type="ECO:0000313" key="1">
    <source>
        <dbReference type="EMBL" id="PIK41260.1"/>
    </source>
</evidence>
<organism evidence="1 2">
    <name type="scientific">Stichopus japonicus</name>
    <name type="common">Sea cucumber</name>
    <dbReference type="NCBI Taxonomy" id="307972"/>
    <lineage>
        <taxon>Eukaryota</taxon>
        <taxon>Metazoa</taxon>
        <taxon>Echinodermata</taxon>
        <taxon>Eleutherozoa</taxon>
        <taxon>Echinozoa</taxon>
        <taxon>Holothuroidea</taxon>
        <taxon>Aspidochirotacea</taxon>
        <taxon>Aspidochirotida</taxon>
        <taxon>Stichopodidae</taxon>
        <taxon>Apostichopus</taxon>
    </lineage>
</organism>
<evidence type="ECO:0008006" key="3">
    <source>
        <dbReference type="Google" id="ProtNLM"/>
    </source>
</evidence>
<name>A0A2G8JZU3_STIJA</name>
<evidence type="ECO:0000313" key="2">
    <source>
        <dbReference type="Proteomes" id="UP000230750"/>
    </source>
</evidence>
<sequence>MRPTDFSNNTNELLSFRCASYRDTCQFVCGYNSSNFEPTYHPCTSPYMIFGLINNIQYQFSLIATDDVGNTGEEVTISWIVDNEAPVVSNLSTAFVTCGAPTHPNITGVPIVTDNQDFAPLLTFVDDFTPDCSISRVWKATDAAGNSATSRQSLVIDIILPPQINIPTFRLLACDDNLESELDILNPQQVGTPVFHPCGHPLRVTFSDDVAVKQCGSEFTRFWTVMDDCGNVVGAQQRIQILELVLPESPANGEVNVALTAFLSWPSYPGAISHRVYIWRYEDERPMEPAKETTELMYRPSSPYPHGARMLWQVEYVIAGEVTIVPSPIWGFITRSFPDLTVGEIVIPDFAFSGQAIAISWEVSNVGQMGVPGTGRLDYVYFSLLPDPTDLEFSNFEYVERFVDPGDGHIVTSTWILPEDLVGTYFVFVETDVSRAVEDIDRSNNLIRSDGTVEIRLTPPPDLQVSDVIVPSSSFSGLEIEVRWSVDNVGFGVTRGAVWFDQISLSSDGVLDRQDHRLATVRHDGILSVGSGYSGIATVIPERVFGTFQVIVETDVSVLFTSTYLKTTMN</sequence>
<reference evidence="1 2" key="1">
    <citation type="journal article" date="2017" name="PLoS Biol.">
        <title>The sea cucumber genome provides insights into morphological evolution and visceral regeneration.</title>
        <authorList>
            <person name="Zhang X."/>
            <person name="Sun L."/>
            <person name="Yuan J."/>
            <person name="Sun Y."/>
            <person name="Gao Y."/>
            <person name="Zhang L."/>
            <person name="Li S."/>
            <person name="Dai H."/>
            <person name="Hamel J.F."/>
            <person name="Liu C."/>
            <person name="Yu Y."/>
            <person name="Liu S."/>
            <person name="Lin W."/>
            <person name="Guo K."/>
            <person name="Jin S."/>
            <person name="Xu P."/>
            <person name="Storey K.B."/>
            <person name="Huan P."/>
            <person name="Zhang T."/>
            <person name="Zhou Y."/>
            <person name="Zhang J."/>
            <person name="Lin C."/>
            <person name="Li X."/>
            <person name="Xing L."/>
            <person name="Huo D."/>
            <person name="Sun M."/>
            <person name="Wang L."/>
            <person name="Mercier A."/>
            <person name="Li F."/>
            <person name="Yang H."/>
            <person name="Xiang J."/>
        </authorList>
    </citation>
    <scope>NUCLEOTIDE SEQUENCE [LARGE SCALE GENOMIC DNA]</scope>
    <source>
        <strain evidence="1">Shaxun</strain>
        <tissue evidence="1">Muscle</tissue>
    </source>
</reference>
<keyword evidence="2" id="KW-1185">Reference proteome</keyword>
<protein>
    <recommendedName>
        <fullName evidence="3">CARDB domain-containing protein</fullName>
    </recommendedName>
</protein>
<accession>A0A2G8JZU3</accession>
<dbReference type="InterPro" id="IPR013783">
    <property type="entry name" value="Ig-like_fold"/>
</dbReference>